<accession>A0ABU4ZDS7</accession>
<name>A0ABU4ZDS7_9HYPH</name>
<dbReference type="Proteomes" id="UP001271249">
    <property type="component" value="Unassembled WGS sequence"/>
</dbReference>
<dbReference type="PANTHER" id="PTHR33678">
    <property type="entry name" value="BLL1576 PROTEIN"/>
    <property type="match status" value="1"/>
</dbReference>
<evidence type="ECO:0000259" key="3">
    <source>
        <dbReference type="Pfam" id="PF13005"/>
    </source>
</evidence>
<dbReference type="RefSeq" id="WP_320230375.1">
    <property type="nucleotide sequence ID" value="NZ_JAVIJC010000096.1"/>
</dbReference>
<dbReference type="EMBL" id="JAVIJC010000096">
    <property type="protein sequence ID" value="MDX8496718.1"/>
    <property type="molecule type" value="Genomic_DNA"/>
</dbReference>
<dbReference type="InterPro" id="IPR024463">
    <property type="entry name" value="Transposase_TnpC_homeodom"/>
</dbReference>
<dbReference type="InterPro" id="IPR024474">
    <property type="entry name" value="Znf_dom_IS66"/>
</dbReference>
<dbReference type="Pfam" id="PF13007">
    <property type="entry name" value="LZ_Tnp_IS66"/>
    <property type="match status" value="1"/>
</dbReference>
<protein>
    <submittedName>
        <fullName evidence="6">IS66 family transposase</fullName>
    </submittedName>
</protein>
<evidence type="ECO:0000259" key="4">
    <source>
        <dbReference type="Pfam" id="PF13007"/>
    </source>
</evidence>
<evidence type="ECO:0000313" key="6">
    <source>
        <dbReference type="EMBL" id="MDX8496718.1"/>
    </source>
</evidence>
<comment type="caution">
    <text evidence="6">The sequence shown here is derived from an EMBL/GenBank/DDBJ whole genome shotgun (WGS) entry which is preliminary data.</text>
</comment>
<evidence type="ECO:0000259" key="5">
    <source>
        <dbReference type="Pfam" id="PF13817"/>
    </source>
</evidence>
<feature type="domain" description="Transposase IS66 C-terminal" evidence="5">
    <location>
        <begin position="522"/>
        <end position="559"/>
    </location>
</feature>
<organism evidence="6 7">
    <name type="scientific">Mesorhizobium captivum</name>
    <dbReference type="NCBI Taxonomy" id="3072319"/>
    <lineage>
        <taxon>Bacteria</taxon>
        <taxon>Pseudomonadati</taxon>
        <taxon>Pseudomonadota</taxon>
        <taxon>Alphaproteobacteria</taxon>
        <taxon>Hyphomicrobiales</taxon>
        <taxon>Phyllobacteriaceae</taxon>
        <taxon>Mesorhizobium</taxon>
    </lineage>
</organism>
<keyword evidence="1" id="KW-0175">Coiled coil</keyword>
<feature type="coiled-coil region" evidence="1">
    <location>
        <begin position="23"/>
        <end position="118"/>
    </location>
</feature>
<evidence type="ECO:0000259" key="2">
    <source>
        <dbReference type="Pfam" id="PF03050"/>
    </source>
</evidence>
<feature type="domain" description="Transposase IS66 zinc-finger binding" evidence="3">
    <location>
        <begin position="156"/>
        <end position="201"/>
    </location>
</feature>
<evidence type="ECO:0000313" key="7">
    <source>
        <dbReference type="Proteomes" id="UP001271249"/>
    </source>
</evidence>
<gene>
    <name evidence="6" type="ORF">RFN29_35115</name>
</gene>
<dbReference type="Pfam" id="PF13005">
    <property type="entry name" value="zf-IS66"/>
    <property type="match status" value="1"/>
</dbReference>
<feature type="domain" description="Transposase IS66 central" evidence="2">
    <location>
        <begin position="216"/>
        <end position="515"/>
    </location>
</feature>
<evidence type="ECO:0000256" key="1">
    <source>
        <dbReference type="SAM" id="Coils"/>
    </source>
</evidence>
<proteinExistence type="predicted"/>
<dbReference type="InterPro" id="IPR052344">
    <property type="entry name" value="Transposase-related"/>
</dbReference>
<keyword evidence="7" id="KW-1185">Reference proteome</keyword>
<dbReference type="InterPro" id="IPR039552">
    <property type="entry name" value="IS66_C"/>
</dbReference>
<dbReference type="InterPro" id="IPR004291">
    <property type="entry name" value="Transposase_IS66_central"/>
</dbReference>
<sequence length="576" mass="64751">MTSKPVDLPADLAGAYMALLAAHEALQAERDVAVADAANAQAQAANWQTQATNWQAEAATVQAKLSDTEARIARLELRIEKLKRELYGQRSERTRRLIEQLELELEDLVTAASEDELAAAAAAAKTQRVRAFERKRPVRKPWPDDIERERVVIAAPSACGRCGGSRLAKLGEDVNETLEEIPRRFKLIETVREKFTCRECEAITQPPAPFHATPRGFIGPQLLATILFDKFGMHAPLNRQSARFKAEGIDLPLSTLADQVGHGTFALMPLFQLIERHVLSAERLHGDDTTIRILAKSKCTTGRIWIYVRDDQPFAGTAPPAALYYASSDRRGEHPQKHLANWQGILQADCYSGLNALFDERREGQPLTPAFCFAHARRGFFELADIEKNAREGKRNGKPISPIALEAVKRLDALFEIEREINGKTAAERRAVRQQMSKPLFDDMQAWLLRERETLSRSSDVLKPMNYLLSRWTDFARFLDDGRICLSNNAAERGLRGIALGRRNWTFAGSQRGADRTAVMLTMITTCRLNDVDPKAWLADVLARIADLPTSRLYELLPWEWKRSREPEKPADQQAA</sequence>
<feature type="domain" description="Transposase TnpC homeodomain" evidence="4">
    <location>
        <begin position="74"/>
        <end position="151"/>
    </location>
</feature>
<dbReference type="NCBIfam" id="NF033517">
    <property type="entry name" value="transpos_IS66"/>
    <property type="match status" value="1"/>
</dbReference>
<dbReference type="Pfam" id="PF13817">
    <property type="entry name" value="DDE_Tnp_IS66_C"/>
    <property type="match status" value="1"/>
</dbReference>
<dbReference type="Pfam" id="PF03050">
    <property type="entry name" value="DDE_Tnp_IS66"/>
    <property type="match status" value="1"/>
</dbReference>
<reference evidence="6 7" key="1">
    <citation type="submission" date="2023-08" db="EMBL/GenBank/DDBJ databases">
        <title>Implementing the SeqCode for naming new Mesorhizobium species isolated from Vachellia karroo root nodules.</title>
        <authorList>
            <person name="Van Lill M."/>
        </authorList>
    </citation>
    <scope>NUCLEOTIDE SEQUENCE [LARGE SCALE GENOMIC DNA]</scope>
    <source>
        <strain evidence="6 7">VK22B</strain>
    </source>
</reference>
<dbReference type="PANTHER" id="PTHR33678:SF1">
    <property type="entry name" value="BLL1576 PROTEIN"/>
    <property type="match status" value="1"/>
</dbReference>